<proteinExistence type="predicted"/>
<dbReference type="EMBL" id="QGNW01000017">
    <property type="protein sequence ID" value="RVX15959.1"/>
    <property type="molecule type" value="Genomic_DNA"/>
</dbReference>
<evidence type="ECO:0000256" key="1">
    <source>
        <dbReference type="SAM" id="MobiDB-lite"/>
    </source>
</evidence>
<accession>A0A438K424</accession>
<reference evidence="2 3" key="1">
    <citation type="journal article" date="2018" name="PLoS Genet.">
        <title>Population sequencing reveals clonal diversity and ancestral inbreeding in the grapevine cultivar Chardonnay.</title>
        <authorList>
            <person name="Roach M.J."/>
            <person name="Johnson D.L."/>
            <person name="Bohlmann J."/>
            <person name="van Vuuren H.J."/>
            <person name="Jones S.J."/>
            <person name="Pretorius I.S."/>
            <person name="Schmidt S.A."/>
            <person name="Borneman A.R."/>
        </authorList>
    </citation>
    <scope>NUCLEOTIDE SEQUENCE [LARGE SCALE GENOMIC DNA]</scope>
    <source>
        <strain evidence="3">cv. Chardonnay</strain>
        <tissue evidence="2">Leaf</tissue>
    </source>
</reference>
<evidence type="ECO:0000313" key="3">
    <source>
        <dbReference type="Proteomes" id="UP000288805"/>
    </source>
</evidence>
<gene>
    <name evidence="2" type="ORF">CK203_005468</name>
</gene>
<sequence>MGGHGGETTANRSFHWEEGAQAVKVGWGKLVLERSYTEVVKRQKNRDKNLVRMEDRGPGGFRAIAGKIWGLKGNLGLARLEENRVLLEFELLGEAIWVMSFGKRSFGQDCRATIIAMEPEHFEKSGGGVWRIYSNGPSDGKLQELQWARILIRTEGEDLPSVLEIAVEEKVCSLALWWELKPALTKAQENRREANERTRGEVRGDGVSRADTRVEKELENSWLEALLSCQKKGWGIRRRVGQGASQTAQSRSGPVHPWKLRILGLLC</sequence>
<feature type="region of interest" description="Disordered" evidence="1">
    <location>
        <begin position="188"/>
        <end position="208"/>
    </location>
</feature>
<protein>
    <recommendedName>
        <fullName evidence="4">DUF4283 domain-containing protein</fullName>
    </recommendedName>
</protein>
<evidence type="ECO:0008006" key="4">
    <source>
        <dbReference type="Google" id="ProtNLM"/>
    </source>
</evidence>
<name>A0A438K424_VITVI</name>
<comment type="caution">
    <text evidence="2">The sequence shown here is derived from an EMBL/GenBank/DDBJ whole genome shotgun (WGS) entry which is preliminary data.</text>
</comment>
<organism evidence="2 3">
    <name type="scientific">Vitis vinifera</name>
    <name type="common">Grape</name>
    <dbReference type="NCBI Taxonomy" id="29760"/>
    <lineage>
        <taxon>Eukaryota</taxon>
        <taxon>Viridiplantae</taxon>
        <taxon>Streptophyta</taxon>
        <taxon>Embryophyta</taxon>
        <taxon>Tracheophyta</taxon>
        <taxon>Spermatophyta</taxon>
        <taxon>Magnoliopsida</taxon>
        <taxon>eudicotyledons</taxon>
        <taxon>Gunneridae</taxon>
        <taxon>Pentapetalae</taxon>
        <taxon>rosids</taxon>
        <taxon>Vitales</taxon>
        <taxon>Vitaceae</taxon>
        <taxon>Viteae</taxon>
        <taxon>Vitis</taxon>
    </lineage>
</organism>
<dbReference type="AlphaFoldDB" id="A0A438K424"/>
<dbReference type="Proteomes" id="UP000288805">
    <property type="component" value="Unassembled WGS sequence"/>
</dbReference>
<evidence type="ECO:0000313" key="2">
    <source>
        <dbReference type="EMBL" id="RVX15959.1"/>
    </source>
</evidence>